<comment type="caution">
    <text evidence="6">The sequence shown here is derived from an EMBL/GenBank/DDBJ whole genome shotgun (WGS) entry which is preliminary data.</text>
</comment>
<evidence type="ECO:0000313" key="6">
    <source>
        <dbReference type="EMBL" id="SEH55497.1"/>
    </source>
</evidence>
<dbReference type="PRINTS" id="PR00040">
    <property type="entry name" value="HTHMERR"/>
</dbReference>
<dbReference type="InterPro" id="IPR009061">
    <property type="entry name" value="DNA-bd_dom_put_sf"/>
</dbReference>
<keyword evidence="1" id="KW-0805">Transcription regulation</keyword>
<feature type="domain" description="HTH merR-type" evidence="5">
    <location>
        <begin position="38"/>
        <end position="107"/>
    </location>
</feature>
<dbReference type="GO" id="GO:0003677">
    <property type="term" value="F:DNA binding"/>
    <property type="evidence" value="ECO:0007669"/>
    <property type="project" value="UniProtKB-KW"/>
</dbReference>
<dbReference type="InterPro" id="IPR012925">
    <property type="entry name" value="TipAS_dom"/>
</dbReference>
<dbReference type="Gene3D" id="1.10.490.50">
    <property type="entry name" value="Antibiotic binding domain of TipA-like multidrug resistance regulators"/>
    <property type="match status" value="1"/>
</dbReference>
<evidence type="ECO:0000256" key="2">
    <source>
        <dbReference type="ARBA" id="ARBA00023125"/>
    </source>
</evidence>
<dbReference type="SUPFAM" id="SSF89082">
    <property type="entry name" value="Antibiotic binding domain of TipA-like multidrug resistance regulators"/>
    <property type="match status" value="1"/>
</dbReference>
<dbReference type="Proteomes" id="UP000199135">
    <property type="component" value="Unassembled WGS sequence"/>
</dbReference>
<evidence type="ECO:0000256" key="3">
    <source>
        <dbReference type="ARBA" id="ARBA00023159"/>
    </source>
</evidence>
<gene>
    <name evidence="6" type="ORF">SAMN05216447_105114</name>
</gene>
<keyword evidence="7" id="KW-1185">Reference proteome</keyword>
<name>A0A1H6J7H3_9ACTN</name>
<dbReference type="Pfam" id="PF07739">
    <property type="entry name" value="TipAS"/>
    <property type="match status" value="1"/>
</dbReference>
<proteinExistence type="predicted"/>
<keyword evidence="4" id="KW-0804">Transcription</keyword>
<reference evidence="6 7" key="1">
    <citation type="submission" date="2016-10" db="EMBL/GenBank/DDBJ databases">
        <authorList>
            <person name="Varghese N."/>
            <person name="Submissions S."/>
        </authorList>
    </citation>
    <scope>NUCLEOTIDE SEQUENCE [LARGE SCALE GENOMIC DNA]</scope>
    <source>
        <strain evidence="6 7">WCP15</strain>
    </source>
</reference>
<dbReference type="SMART" id="SM00422">
    <property type="entry name" value="HTH_MERR"/>
    <property type="match status" value="1"/>
</dbReference>
<dbReference type="PANTHER" id="PTHR30204">
    <property type="entry name" value="REDOX-CYCLING DRUG-SENSING TRANSCRIPTIONAL ACTIVATOR SOXR"/>
    <property type="match status" value="1"/>
</dbReference>
<protein>
    <submittedName>
        <fullName evidence="6">DNA-binding transcriptional regulator, MerR family</fullName>
    </submittedName>
</protein>
<dbReference type="CDD" id="cd01106">
    <property type="entry name" value="HTH_TipAL-Mta"/>
    <property type="match status" value="1"/>
</dbReference>
<dbReference type="Pfam" id="PF13411">
    <property type="entry name" value="MerR_1"/>
    <property type="match status" value="1"/>
</dbReference>
<dbReference type="InterPro" id="IPR047057">
    <property type="entry name" value="MerR_fam"/>
</dbReference>
<sequence length="294" mass="32445">MHALLLEKMKLAEALDPYVTSWLILMRDKGGCGKGAGLLTVKEVAELSGVSVRTLHHYDAIGLLGPAGRTEAGYRLYGDAELARLQQILLLRELGFSLADIRKTIDATSRDRRRAFEQQARLLELKREHIDGLIELARSLAREEGAKVSFEAFDTGKMDEYAARAKEAWGDTPDWSDYQRRSAGRTSEEESAMGEQLMELFVPFAKMAKEGTDPASERAVAQAALIRGFICEHYYECSLETFAGLGRAYGASGEFTRNIDRFAGEGAAEFASRAVEAYCKWDGGATGVHNCRMG</sequence>
<dbReference type="Gene3D" id="1.10.1660.10">
    <property type="match status" value="1"/>
</dbReference>
<accession>A0A1H6J7H3</accession>
<dbReference type="SUPFAM" id="SSF46955">
    <property type="entry name" value="Putative DNA-binding domain"/>
    <property type="match status" value="1"/>
</dbReference>
<dbReference type="PANTHER" id="PTHR30204:SF90">
    <property type="entry name" value="HTH-TYPE TRANSCRIPTIONAL ACTIVATOR MTA"/>
    <property type="match status" value="1"/>
</dbReference>
<evidence type="ECO:0000256" key="1">
    <source>
        <dbReference type="ARBA" id="ARBA00023015"/>
    </source>
</evidence>
<keyword evidence="3" id="KW-0010">Activator</keyword>
<dbReference type="InterPro" id="IPR000551">
    <property type="entry name" value="MerR-type_HTH_dom"/>
</dbReference>
<evidence type="ECO:0000256" key="4">
    <source>
        <dbReference type="ARBA" id="ARBA00023163"/>
    </source>
</evidence>
<evidence type="ECO:0000259" key="5">
    <source>
        <dbReference type="PROSITE" id="PS50937"/>
    </source>
</evidence>
<evidence type="ECO:0000313" key="7">
    <source>
        <dbReference type="Proteomes" id="UP000199135"/>
    </source>
</evidence>
<keyword evidence="2 6" id="KW-0238">DNA-binding</keyword>
<dbReference type="InterPro" id="IPR036244">
    <property type="entry name" value="TipA-like_antibiotic-bd"/>
</dbReference>
<dbReference type="PROSITE" id="PS50937">
    <property type="entry name" value="HTH_MERR_2"/>
    <property type="match status" value="1"/>
</dbReference>
<dbReference type="EMBL" id="FNWT01000005">
    <property type="protein sequence ID" value="SEH55497.1"/>
    <property type="molecule type" value="Genomic_DNA"/>
</dbReference>
<organism evidence="6 7">
    <name type="scientific">Parafannyhessea umbonata</name>
    <dbReference type="NCBI Taxonomy" id="604330"/>
    <lineage>
        <taxon>Bacteria</taxon>
        <taxon>Bacillati</taxon>
        <taxon>Actinomycetota</taxon>
        <taxon>Coriobacteriia</taxon>
        <taxon>Coriobacteriales</taxon>
        <taxon>Atopobiaceae</taxon>
        <taxon>Parafannyhessea</taxon>
    </lineage>
</organism>